<gene>
    <name evidence="9" type="ORF">GORHZ_129_00130</name>
</gene>
<dbReference type="GO" id="GO:0005524">
    <property type="term" value="F:ATP binding"/>
    <property type="evidence" value="ECO:0007669"/>
    <property type="project" value="UniProtKB-KW"/>
</dbReference>
<dbReference type="GO" id="GO:0016887">
    <property type="term" value="F:ATP hydrolysis activity"/>
    <property type="evidence" value="ECO:0007669"/>
    <property type="project" value="InterPro"/>
</dbReference>
<dbReference type="Gene3D" id="3.40.50.300">
    <property type="entry name" value="P-loop containing nucleotide triphosphate hydrolases"/>
    <property type="match status" value="1"/>
</dbReference>
<dbReference type="InterPro" id="IPR017871">
    <property type="entry name" value="ABC_transporter-like_CS"/>
</dbReference>
<dbReference type="Pfam" id="PF00005">
    <property type="entry name" value="ABC_tran"/>
    <property type="match status" value="1"/>
</dbReference>
<dbReference type="CDD" id="cd03257">
    <property type="entry name" value="ABC_NikE_OppD_transporters"/>
    <property type="match status" value="1"/>
</dbReference>
<keyword evidence="5" id="KW-0547">Nucleotide-binding</keyword>
<comment type="subcellular location">
    <subcellularLocation>
        <location evidence="1">Cell membrane</location>
        <topology evidence="1">Peripheral membrane protein</topology>
    </subcellularLocation>
</comment>
<dbReference type="InterPro" id="IPR013563">
    <property type="entry name" value="Oligopep_ABC_C"/>
</dbReference>
<dbReference type="PROSITE" id="PS50893">
    <property type="entry name" value="ABC_TRANSPORTER_2"/>
    <property type="match status" value="1"/>
</dbReference>
<accession>K6VWV1</accession>
<evidence type="ECO:0000256" key="3">
    <source>
        <dbReference type="ARBA" id="ARBA00022448"/>
    </source>
</evidence>
<dbReference type="OrthoDB" id="8036461at2"/>
<dbReference type="PANTHER" id="PTHR43297">
    <property type="entry name" value="OLIGOPEPTIDE TRANSPORT ATP-BINDING PROTEIN APPD"/>
    <property type="match status" value="1"/>
</dbReference>
<evidence type="ECO:0000259" key="8">
    <source>
        <dbReference type="PROSITE" id="PS50893"/>
    </source>
</evidence>
<dbReference type="RefSeq" id="WP_006334770.1">
    <property type="nucleotide sequence ID" value="NZ_BAHC01000129.1"/>
</dbReference>
<name>K6VWV1_9ACTN</name>
<dbReference type="InterPro" id="IPR003593">
    <property type="entry name" value="AAA+_ATPase"/>
</dbReference>
<protein>
    <submittedName>
        <fullName evidence="9">Putative oligopeptide ABC transporter ATP-binding protein</fullName>
    </submittedName>
</protein>
<dbReference type="EMBL" id="BAHC01000129">
    <property type="protein sequence ID" value="GAB91370.1"/>
    <property type="molecule type" value="Genomic_DNA"/>
</dbReference>
<evidence type="ECO:0000256" key="6">
    <source>
        <dbReference type="ARBA" id="ARBA00022840"/>
    </source>
</evidence>
<evidence type="ECO:0000256" key="5">
    <source>
        <dbReference type="ARBA" id="ARBA00022741"/>
    </source>
</evidence>
<evidence type="ECO:0000313" key="10">
    <source>
        <dbReference type="Proteomes" id="UP000008363"/>
    </source>
</evidence>
<evidence type="ECO:0000313" key="9">
    <source>
        <dbReference type="EMBL" id="GAB91370.1"/>
    </source>
</evidence>
<comment type="similarity">
    <text evidence="2">Belongs to the ABC transporter superfamily.</text>
</comment>
<keyword evidence="10" id="KW-1185">Reference proteome</keyword>
<keyword evidence="6 9" id="KW-0067">ATP-binding</keyword>
<feature type="domain" description="ABC transporter" evidence="8">
    <location>
        <begin position="17"/>
        <end position="263"/>
    </location>
</feature>
<dbReference type="SMART" id="SM00382">
    <property type="entry name" value="AAA"/>
    <property type="match status" value="1"/>
</dbReference>
<dbReference type="PANTHER" id="PTHR43297:SF2">
    <property type="entry name" value="DIPEPTIDE TRANSPORT ATP-BINDING PROTEIN DPPD"/>
    <property type="match status" value="1"/>
</dbReference>
<dbReference type="GO" id="GO:0005886">
    <property type="term" value="C:plasma membrane"/>
    <property type="evidence" value="ECO:0007669"/>
    <property type="project" value="UniProtKB-SubCell"/>
</dbReference>
<dbReference type="InterPro" id="IPR050388">
    <property type="entry name" value="ABC_Ni/Peptide_Import"/>
</dbReference>
<dbReference type="Proteomes" id="UP000008363">
    <property type="component" value="Unassembled WGS sequence"/>
</dbReference>
<dbReference type="InterPro" id="IPR027417">
    <property type="entry name" value="P-loop_NTPase"/>
</dbReference>
<evidence type="ECO:0000256" key="2">
    <source>
        <dbReference type="ARBA" id="ARBA00005417"/>
    </source>
</evidence>
<dbReference type="SUPFAM" id="SSF52540">
    <property type="entry name" value="P-loop containing nucleoside triphosphate hydrolases"/>
    <property type="match status" value="1"/>
</dbReference>
<dbReference type="STRING" id="1108045.GORHZ_129_00130"/>
<organism evidence="9 10">
    <name type="scientific">Gordonia rhizosphera NBRC 16068</name>
    <dbReference type="NCBI Taxonomy" id="1108045"/>
    <lineage>
        <taxon>Bacteria</taxon>
        <taxon>Bacillati</taxon>
        <taxon>Actinomycetota</taxon>
        <taxon>Actinomycetes</taxon>
        <taxon>Mycobacteriales</taxon>
        <taxon>Gordoniaceae</taxon>
        <taxon>Gordonia</taxon>
    </lineage>
</organism>
<keyword evidence="4" id="KW-1003">Cell membrane</keyword>
<keyword evidence="3" id="KW-0813">Transport</keyword>
<dbReference type="PROSITE" id="PS00211">
    <property type="entry name" value="ABC_TRANSPORTER_1"/>
    <property type="match status" value="1"/>
</dbReference>
<dbReference type="NCBIfam" id="TIGR01727">
    <property type="entry name" value="oligo_HPY"/>
    <property type="match status" value="1"/>
</dbReference>
<dbReference type="Pfam" id="PF08352">
    <property type="entry name" value="oligo_HPY"/>
    <property type="match status" value="1"/>
</dbReference>
<keyword evidence="7" id="KW-0472">Membrane</keyword>
<dbReference type="InterPro" id="IPR003439">
    <property type="entry name" value="ABC_transporter-like_ATP-bd"/>
</dbReference>
<sequence length="353" mass="37707">MSEHNQNIAHVGRRPVVSVTDLGIETCGHDPHVQLVDGVSFDVFAGEMVGLVGESGSGKSLTGSALAGLLPDGVRQNAGTITIGGQVVDTSATACPDGVSVIFQNPMTSLNPSMRIGDQIAEAVRIRHRGISRGDAKRRAVEILDRVEMNRPAERAKQYPFEFSGGMRQRAMIGIAIAREPQVLIADEPTTALDVTVQKSVMDLIDRLRTEMGLAALLISHDLGVVSERSDRMMVMYAGQLVDTGPTEAMLGDPLHPYLEGLLRCIPERAMELGGLQPLPGSVLALAEAGPGCRFAPRCALRIPECEAQPIPLRPMADGRQVRCIRRDGTLPDDLNARIPVAAQANFGGGNDD</sequence>
<dbReference type="GO" id="GO:0015833">
    <property type="term" value="P:peptide transport"/>
    <property type="evidence" value="ECO:0007669"/>
    <property type="project" value="InterPro"/>
</dbReference>
<evidence type="ECO:0000256" key="4">
    <source>
        <dbReference type="ARBA" id="ARBA00022475"/>
    </source>
</evidence>
<evidence type="ECO:0000256" key="1">
    <source>
        <dbReference type="ARBA" id="ARBA00004202"/>
    </source>
</evidence>
<dbReference type="eggNOG" id="COG0444">
    <property type="taxonomic scope" value="Bacteria"/>
</dbReference>
<reference evidence="9 10" key="1">
    <citation type="submission" date="2012-08" db="EMBL/GenBank/DDBJ databases">
        <title>Whole genome shotgun sequence of Gordonia rhizosphera NBRC 16068.</title>
        <authorList>
            <person name="Takarada H."/>
            <person name="Isaki S."/>
            <person name="Hosoyama A."/>
            <person name="Tsuchikane K."/>
            <person name="Katsumata H."/>
            <person name="Baba S."/>
            <person name="Ohji S."/>
            <person name="Yamazaki S."/>
            <person name="Fujita N."/>
        </authorList>
    </citation>
    <scope>NUCLEOTIDE SEQUENCE [LARGE SCALE GENOMIC DNA]</scope>
    <source>
        <strain evidence="9 10">NBRC 16068</strain>
    </source>
</reference>
<evidence type="ECO:0000256" key="7">
    <source>
        <dbReference type="ARBA" id="ARBA00023136"/>
    </source>
</evidence>
<proteinExistence type="inferred from homology"/>
<dbReference type="AlphaFoldDB" id="K6VWV1"/>
<comment type="caution">
    <text evidence="9">The sequence shown here is derived from an EMBL/GenBank/DDBJ whole genome shotgun (WGS) entry which is preliminary data.</text>
</comment>